<dbReference type="EMBL" id="CP030840">
    <property type="protein sequence ID" value="AXC13311.1"/>
    <property type="molecule type" value="Genomic_DNA"/>
</dbReference>
<dbReference type="PRINTS" id="PR00081">
    <property type="entry name" value="GDHRDH"/>
</dbReference>
<keyword evidence="2" id="KW-0560">Oxidoreductase</keyword>
<dbReference type="InterPro" id="IPR036291">
    <property type="entry name" value="NAD(P)-bd_dom_sf"/>
</dbReference>
<evidence type="ECO:0000313" key="4">
    <source>
        <dbReference type="Proteomes" id="UP000253606"/>
    </source>
</evidence>
<organism evidence="3 4">
    <name type="scientific">Acidisarcina polymorpha</name>
    <dbReference type="NCBI Taxonomy" id="2211140"/>
    <lineage>
        <taxon>Bacteria</taxon>
        <taxon>Pseudomonadati</taxon>
        <taxon>Acidobacteriota</taxon>
        <taxon>Terriglobia</taxon>
        <taxon>Terriglobales</taxon>
        <taxon>Acidobacteriaceae</taxon>
        <taxon>Acidisarcina</taxon>
    </lineage>
</organism>
<dbReference type="Gene3D" id="3.40.50.720">
    <property type="entry name" value="NAD(P)-binding Rossmann-like Domain"/>
    <property type="match status" value="1"/>
</dbReference>
<dbReference type="KEGG" id="abas:ACPOL_4032"/>
<dbReference type="InterPro" id="IPR051122">
    <property type="entry name" value="SDR_DHRS6-like"/>
</dbReference>
<evidence type="ECO:0000313" key="3">
    <source>
        <dbReference type="EMBL" id="AXC13311.1"/>
    </source>
</evidence>
<dbReference type="InterPro" id="IPR002347">
    <property type="entry name" value="SDR_fam"/>
</dbReference>
<dbReference type="CDD" id="cd05233">
    <property type="entry name" value="SDR_c"/>
    <property type="match status" value="1"/>
</dbReference>
<dbReference type="FunFam" id="3.40.50.720:FF:000084">
    <property type="entry name" value="Short-chain dehydrogenase reductase"/>
    <property type="match status" value="1"/>
</dbReference>
<dbReference type="Pfam" id="PF13561">
    <property type="entry name" value="adh_short_C2"/>
    <property type="match status" value="1"/>
</dbReference>
<comment type="similarity">
    <text evidence="1">Belongs to the short-chain dehydrogenases/reductases (SDR) family.</text>
</comment>
<evidence type="ECO:0000256" key="2">
    <source>
        <dbReference type="ARBA" id="ARBA00023002"/>
    </source>
</evidence>
<accession>A0A2Z5G2F9</accession>
<dbReference type="SUPFAM" id="SSF51735">
    <property type="entry name" value="NAD(P)-binding Rossmann-fold domains"/>
    <property type="match status" value="1"/>
</dbReference>
<gene>
    <name evidence="3" type="ORF">ACPOL_4032</name>
</gene>
<protein>
    <submittedName>
        <fullName evidence="3">3-oxoacyl-[acyl-carrier protein] reductase</fullName>
    </submittedName>
</protein>
<dbReference type="OrthoDB" id="110471at2"/>
<dbReference type="Proteomes" id="UP000253606">
    <property type="component" value="Chromosome"/>
</dbReference>
<proteinExistence type="inferred from homology"/>
<evidence type="ECO:0000256" key="1">
    <source>
        <dbReference type="ARBA" id="ARBA00006484"/>
    </source>
</evidence>
<keyword evidence="4" id="KW-1185">Reference proteome</keyword>
<dbReference type="AlphaFoldDB" id="A0A2Z5G2F9"/>
<dbReference type="RefSeq" id="WP_114208334.1">
    <property type="nucleotide sequence ID" value="NZ_CP030840.1"/>
</dbReference>
<dbReference type="PRINTS" id="PR00080">
    <property type="entry name" value="SDRFAMILY"/>
</dbReference>
<sequence>MNISLRGKVAVVTGASSGIGLAITRAYLDAGIKGVVAVFRRNDLPEELQEALKTYPDNLIIVRGDVAVEQTAIDFTKVALDKFGSLDVFVSNAAISIVKAVHLHTEEEWDTVVNANVKSLYWAAKHVIPVMIEQKGGLILISGSISGEAGIPTQGAYAPSKGALHQMTRQMAIEYAKYGIRVNTVACGTVDTPIVHSSAKASGNPEGYWKMLKDAHPIGRIASAEEVAAFYTYMATDLASFFTGAILMMDGGYTAQ</sequence>
<dbReference type="GO" id="GO:0016491">
    <property type="term" value="F:oxidoreductase activity"/>
    <property type="evidence" value="ECO:0007669"/>
    <property type="project" value="UniProtKB-KW"/>
</dbReference>
<reference evidence="3 4" key="1">
    <citation type="journal article" date="2018" name="Front. Microbiol.">
        <title>Hydrolytic Capabilities as a Key to Environmental Success: Chitinolytic and Cellulolytic Acidobacteria From Acidic Sub-arctic Soils and Boreal Peatlands.</title>
        <authorList>
            <person name="Belova S.E."/>
            <person name="Ravin N.V."/>
            <person name="Pankratov T.A."/>
            <person name="Rakitin A.L."/>
            <person name="Ivanova A.A."/>
            <person name="Beletsky A.V."/>
            <person name="Mardanov A.V."/>
            <person name="Sinninghe Damste J.S."/>
            <person name="Dedysh S.N."/>
        </authorList>
    </citation>
    <scope>NUCLEOTIDE SEQUENCE [LARGE SCALE GENOMIC DNA]</scope>
    <source>
        <strain evidence="3 4">SBC82</strain>
    </source>
</reference>
<dbReference type="PANTHER" id="PTHR43477">
    <property type="entry name" value="DIHYDROANTICAPSIN 7-DEHYDROGENASE"/>
    <property type="match status" value="1"/>
</dbReference>
<name>A0A2Z5G2F9_9BACT</name>
<dbReference type="PANTHER" id="PTHR43477:SF1">
    <property type="entry name" value="DIHYDROANTICAPSIN 7-DEHYDROGENASE"/>
    <property type="match status" value="1"/>
</dbReference>